<dbReference type="STRING" id="393595.ABO_0685"/>
<dbReference type="RefSeq" id="WP_011587970.1">
    <property type="nucleotide sequence ID" value="NC_008260.1"/>
</dbReference>
<dbReference type="Pfam" id="PF10023">
    <property type="entry name" value="Aminopep"/>
    <property type="match status" value="1"/>
</dbReference>
<proteinExistence type="predicted"/>
<organism evidence="1 2">
    <name type="scientific">Alcanivorax borkumensis (strain ATCC 700651 / DSM 11573 / NCIMB 13689 / SK2)</name>
    <dbReference type="NCBI Taxonomy" id="393595"/>
    <lineage>
        <taxon>Bacteria</taxon>
        <taxon>Pseudomonadati</taxon>
        <taxon>Pseudomonadota</taxon>
        <taxon>Gammaproteobacteria</taxon>
        <taxon>Oceanospirillales</taxon>
        <taxon>Alcanivoracaceae</taxon>
        <taxon>Alcanivorax</taxon>
    </lineage>
</organism>
<accession>Q0VRR5</accession>
<dbReference type="PROSITE" id="PS51257">
    <property type="entry name" value="PROKAR_LIPOPROTEIN"/>
    <property type="match status" value="1"/>
</dbReference>
<keyword evidence="2" id="KW-1185">Reference proteome</keyword>
<dbReference type="PIRSF" id="PIRSF029285">
    <property type="entry name" value="Aminopept"/>
    <property type="match status" value="1"/>
</dbReference>
<dbReference type="HOGENOM" id="CLU_064960_0_0_6"/>
<dbReference type="Proteomes" id="UP000008871">
    <property type="component" value="Chromosome"/>
</dbReference>
<dbReference type="KEGG" id="abo:ABO_0685"/>
<name>Q0VRR5_ALCBS</name>
<dbReference type="eggNOG" id="COG4324">
    <property type="taxonomic scope" value="Bacteria"/>
</dbReference>
<dbReference type="OrthoDB" id="357991at2"/>
<evidence type="ECO:0000313" key="2">
    <source>
        <dbReference type="Proteomes" id="UP000008871"/>
    </source>
</evidence>
<reference evidence="1 2" key="1">
    <citation type="journal article" date="2006" name="Nat. Biotechnol.">
        <title>Genome sequence of the ubiquitous hydrocarbon-degrading marine bacterium Alcanivorax borkumensis.</title>
        <authorList>
            <person name="Schneiker S."/>
            <person name="Martins dos Santos V.A.P."/>
            <person name="Bartels D."/>
            <person name="Bekel T."/>
            <person name="Brecht M."/>
            <person name="Buhrmester J."/>
            <person name="Chernikova T.N."/>
            <person name="Denaro R."/>
            <person name="Ferrer M."/>
            <person name="Gertler C."/>
            <person name="Goesmann A."/>
            <person name="Golyshina O.V."/>
            <person name="Kaminski F."/>
            <person name="Khachane A.N."/>
            <person name="Lang S."/>
            <person name="Linke B."/>
            <person name="McHardy A.C."/>
            <person name="Meyer F."/>
            <person name="Nechitaylo T."/>
            <person name="Puehler A."/>
            <person name="Regenhardt D."/>
            <person name="Rupp O."/>
            <person name="Sabirova J.S."/>
            <person name="Selbitschka W."/>
            <person name="Yakimov M.M."/>
            <person name="Timmis K.N."/>
            <person name="Vorhoelter F.-J."/>
            <person name="Weidner S."/>
            <person name="Kaiser O."/>
            <person name="Golyshin P.N."/>
        </authorList>
    </citation>
    <scope>NUCLEOTIDE SEQUENCE [LARGE SCALE GENOMIC DNA]</scope>
    <source>
        <strain evidence="2">ATCC 700651 / DSM 11573 / NCIMB 13689 / SK2</strain>
    </source>
</reference>
<sequence>MPTLFRFSLLCFWLPWVLAGCQLGYYSQAIGGHWSLMGEREPVEQVLADPETPQSLVEKLQFSQQLVSWAGIHLGLPADDVYHQYVALEQDAVVWNVLAAPPWSLTQKTWCYPLVGCVSYRGFFQRQRAEKAAAKLQADGMDTWVGGAIAYSTLGWFADPLTTPMIQRSKPSLAELLIHELAHRKLYIKGDTRFNESLATMVGREGAKQYFLATGEPLPNGYWDRREQVEDAFLSIIADTRKALARLYESTSKSSRLAREKARIQQQARDRFADESQRLPGLKGYKPFFDGPLNNAQLNTVSDYNDYVPAFSRLFSQCQQQWGCFWQQVDNLSDLDDVQRKQALEALAWN</sequence>
<dbReference type="AlphaFoldDB" id="Q0VRR5"/>
<evidence type="ECO:0008006" key="3">
    <source>
        <dbReference type="Google" id="ProtNLM"/>
    </source>
</evidence>
<dbReference type="InterPro" id="IPR014553">
    <property type="entry name" value="Aminopept"/>
</dbReference>
<dbReference type="EMBL" id="AM286690">
    <property type="protein sequence ID" value="CAL16133.1"/>
    <property type="molecule type" value="Genomic_DNA"/>
</dbReference>
<gene>
    <name evidence="1" type="ordered locus">ABO_0685</name>
</gene>
<evidence type="ECO:0000313" key="1">
    <source>
        <dbReference type="EMBL" id="CAL16133.1"/>
    </source>
</evidence>
<protein>
    <recommendedName>
        <fullName evidence="3">Aminopeptidase</fullName>
    </recommendedName>
</protein>